<protein>
    <submittedName>
        <fullName evidence="4">Uncharacterized protein</fullName>
    </submittedName>
</protein>
<evidence type="ECO:0000256" key="1">
    <source>
        <dbReference type="ARBA" id="ARBA00007783"/>
    </source>
</evidence>
<evidence type="ECO:0000313" key="5">
    <source>
        <dbReference type="Proteomes" id="UP000315891"/>
    </source>
</evidence>
<comment type="similarity">
    <text evidence="1">Belongs to the ABC-2 integral membrane protein family.</text>
</comment>
<name>A0A516V7A1_9GAMM</name>
<keyword evidence="5" id="KW-1185">Reference proteome</keyword>
<proteinExistence type="inferred from homology"/>
<keyword evidence="3" id="KW-0472">Membrane</keyword>
<organism evidence="4 5">
    <name type="scientific">Pseudoluteimonas lycopersici</name>
    <dbReference type="NCBI Taxonomy" id="1324796"/>
    <lineage>
        <taxon>Bacteria</taxon>
        <taxon>Pseudomonadati</taxon>
        <taxon>Pseudomonadota</taxon>
        <taxon>Gammaproteobacteria</taxon>
        <taxon>Lysobacterales</taxon>
        <taxon>Lysobacteraceae</taxon>
        <taxon>Pseudoluteimonas</taxon>
    </lineage>
</organism>
<evidence type="ECO:0000256" key="3">
    <source>
        <dbReference type="SAM" id="Phobius"/>
    </source>
</evidence>
<dbReference type="AlphaFoldDB" id="A0A516V7A1"/>
<sequence>MSVNPPLRGKTPSSPQATLRDWSQALRSPALWMNLALEDLRDRYRRTVLGVAWIAISFALFVGVKVLVFGQMSAASTREFAIFVTIGFGAWSFISSMVTDACGAYLHSRAWILGTAVPYPVYLLQATLRNWMVFALVMLVMAIALLWKPTPWTPTALFALPALLAYFVTSVWLSALLAPLCVRYHDLLHAVQTSMRLMFFITPILWMPGTNGMLAELARINPMTHYLAILRDPLLYNTVSFASWEVVLAINAAGLLFGSLVYASTRQKVAFWI</sequence>
<feature type="transmembrane region" description="Helical" evidence="3">
    <location>
        <begin position="194"/>
        <end position="214"/>
    </location>
</feature>
<dbReference type="PANTHER" id="PTHR30413">
    <property type="entry name" value="INNER MEMBRANE TRANSPORT PERMEASE"/>
    <property type="match status" value="1"/>
</dbReference>
<dbReference type="EMBL" id="CP041742">
    <property type="protein sequence ID" value="QDQ74416.1"/>
    <property type="molecule type" value="Genomic_DNA"/>
</dbReference>
<dbReference type="OrthoDB" id="9796017at2"/>
<feature type="transmembrane region" description="Helical" evidence="3">
    <location>
        <begin position="47"/>
        <end position="68"/>
    </location>
</feature>
<keyword evidence="3" id="KW-0812">Transmembrane</keyword>
<gene>
    <name evidence="4" type="ORF">FNZ56_11270</name>
</gene>
<dbReference type="Proteomes" id="UP000315891">
    <property type="component" value="Chromosome"/>
</dbReference>
<feature type="transmembrane region" description="Helical" evidence="3">
    <location>
        <begin position="80"/>
        <end position="98"/>
    </location>
</feature>
<feature type="transmembrane region" description="Helical" evidence="3">
    <location>
        <begin position="159"/>
        <end position="182"/>
    </location>
</feature>
<dbReference type="PANTHER" id="PTHR30413:SF10">
    <property type="entry name" value="CAPSULE POLYSACCHARIDE EXPORT INNER-MEMBRANE PROTEIN CTRC"/>
    <property type="match status" value="1"/>
</dbReference>
<dbReference type="GO" id="GO:0015920">
    <property type="term" value="P:lipopolysaccharide transport"/>
    <property type="evidence" value="ECO:0007669"/>
    <property type="project" value="TreeGrafter"/>
</dbReference>
<keyword evidence="3" id="KW-1133">Transmembrane helix</keyword>
<feature type="transmembrane region" description="Helical" evidence="3">
    <location>
        <begin position="131"/>
        <end position="147"/>
    </location>
</feature>
<evidence type="ECO:0000256" key="2">
    <source>
        <dbReference type="ARBA" id="ARBA00022448"/>
    </source>
</evidence>
<accession>A0A516V7A1</accession>
<evidence type="ECO:0000313" key="4">
    <source>
        <dbReference type="EMBL" id="QDQ74416.1"/>
    </source>
</evidence>
<feature type="transmembrane region" description="Helical" evidence="3">
    <location>
        <begin position="234"/>
        <end position="263"/>
    </location>
</feature>
<keyword evidence="2" id="KW-0813">Transport</keyword>
<reference evidence="4 5" key="1">
    <citation type="submission" date="2019-07" db="EMBL/GenBank/DDBJ databases">
        <title>Lysobacter weifangensis sp. nov., isolated from bensulfuron-methyl contaminated farmland soil.</title>
        <authorList>
            <person name="Zhao H."/>
        </authorList>
    </citation>
    <scope>NUCLEOTIDE SEQUENCE [LARGE SCALE GENOMIC DNA]</scope>
    <source>
        <strain evidence="4 5">CC-Bw-6</strain>
    </source>
</reference>